<dbReference type="Proteomes" id="UP001231445">
    <property type="component" value="Chromosome"/>
</dbReference>
<keyword evidence="3" id="KW-1185">Reference proteome</keyword>
<dbReference type="KEGG" id="arue:QQX03_00725"/>
<dbReference type="RefSeq" id="WP_285975979.1">
    <property type="nucleotide sequence ID" value="NZ_CP127221.1"/>
</dbReference>
<evidence type="ECO:0000256" key="1">
    <source>
        <dbReference type="SAM" id="Phobius"/>
    </source>
</evidence>
<evidence type="ECO:0000313" key="2">
    <source>
        <dbReference type="EMBL" id="WIW95664.1"/>
    </source>
</evidence>
<keyword evidence="1" id="KW-0812">Transmembrane</keyword>
<sequence length="60" mass="6702">MDPFWIGVVGTIIALVIMGKAVQTIRGQQKGRGMMMMYAIMAVMMISVIWFIILRLMPAA</sequence>
<evidence type="ECO:0000313" key="3">
    <source>
        <dbReference type="Proteomes" id="UP001231445"/>
    </source>
</evidence>
<protein>
    <submittedName>
        <fullName evidence="2">Uncharacterized protein</fullName>
    </submittedName>
</protein>
<feature type="transmembrane region" description="Helical" evidence="1">
    <location>
        <begin position="35"/>
        <end position="57"/>
    </location>
</feature>
<keyword evidence="1" id="KW-0472">Membrane</keyword>
<dbReference type="EMBL" id="CP127221">
    <property type="protein sequence ID" value="WIW95664.1"/>
    <property type="molecule type" value="Genomic_DNA"/>
</dbReference>
<organism evidence="2 3">
    <name type="scientific">Altererythrobacter rubellus</name>
    <dbReference type="NCBI Taxonomy" id="2173831"/>
    <lineage>
        <taxon>Bacteria</taxon>
        <taxon>Pseudomonadati</taxon>
        <taxon>Pseudomonadota</taxon>
        <taxon>Alphaproteobacteria</taxon>
        <taxon>Sphingomonadales</taxon>
        <taxon>Erythrobacteraceae</taxon>
        <taxon>Altererythrobacter</taxon>
    </lineage>
</organism>
<reference evidence="2 3" key="1">
    <citation type="submission" date="2023-06" db="EMBL/GenBank/DDBJ databases">
        <title>Altererythrobacter rubellus NBRC 112769 genome.</title>
        <authorList>
            <person name="Zhang K."/>
        </authorList>
    </citation>
    <scope>NUCLEOTIDE SEQUENCE [LARGE SCALE GENOMIC DNA]</scope>
    <source>
        <strain evidence="2 3">NBRC 112769</strain>
    </source>
</reference>
<proteinExistence type="predicted"/>
<keyword evidence="1" id="KW-1133">Transmembrane helix</keyword>
<dbReference type="AlphaFoldDB" id="A0A9Y2F2C0"/>
<name>A0A9Y2F2C0_9SPHN</name>
<feature type="transmembrane region" description="Helical" evidence="1">
    <location>
        <begin position="6"/>
        <end position="23"/>
    </location>
</feature>
<gene>
    <name evidence="2" type="ORF">QQX03_00725</name>
</gene>
<accession>A0A9Y2F2C0</accession>